<evidence type="ECO:0000313" key="2">
    <source>
        <dbReference type="Proteomes" id="UP000198711"/>
    </source>
</evidence>
<protein>
    <submittedName>
        <fullName evidence="1">WbqC-like protein family protein</fullName>
    </submittedName>
</protein>
<dbReference type="AlphaFoldDB" id="A0A8X8IGR5"/>
<name>A0A8X8IGR5_9BACT</name>
<keyword evidence="2" id="KW-1185">Reference proteome</keyword>
<dbReference type="RefSeq" id="WP_092724517.1">
    <property type="nucleotide sequence ID" value="NZ_FNNO01000011.1"/>
</dbReference>
<gene>
    <name evidence="1" type="ORF">SAMN05444410_11169</name>
</gene>
<accession>A0A8X8IGR5</accession>
<comment type="caution">
    <text evidence="1">The sequence shown here is derived from an EMBL/GenBank/DDBJ whole genome shotgun (WGS) entry which is preliminary data.</text>
</comment>
<organism evidence="1 2">
    <name type="scientific">Hydrobacter penzbergensis</name>
    <dbReference type="NCBI Taxonomy" id="1235997"/>
    <lineage>
        <taxon>Bacteria</taxon>
        <taxon>Pseudomonadati</taxon>
        <taxon>Bacteroidota</taxon>
        <taxon>Chitinophagia</taxon>
        <taxon>Chitinophagales</taxon>
        <taxon>Chitinophagaceae</taxon>
        <taxon>Hydrobacter</taxon>
    </lineage>
</organism>
<dbReference type="EMBL" id="FNNO01000011">
    <property type="protein sequence ID" value="SDX22994.1"/>
    <property type="molecule type" value="Genomic_DNA"/>
</dbReference>
<dbReference type="Proteomes" id="UP000198711">
    <property type="component" value="Unassembled WGS sequence"/>
</dbReference>
<reference evidence="1 2" key="1">
    <citation type="submission" date="2016-10" db="EMBL/GenBank/DDBJ databases">
        <authorList>
            <person name="Varghese N."/>
            <person name="Submissions S."/>
        </authorList>
    </citation>
    <scope>NUCLEOTIDE SEQUENCE [LARGE SCALE GENOMIC DNA]</scope>
    <source>
        <strain evidence="1 2">DSM 25353</strain>
    </source>
</reference>
<evidence type="ECO:0000313" key="1">
    <source>
        <dbReference type="EMBL" id="SDX22994.1"/>
    </source>
</evidence>
<sequence>MNVNIGNNGLIVIENQYFPTINWINILFLNKDIKIDLCETYQKMSFRNRCVVAGSNGLVHLSVPLQKGRSQRQPMKDVKISYATDWQLQHWRTIESCYGRSPFFEFYRDWLEAFYKKQPVFLADMNLEILEWVRKQTGLEKSWEVLDRETDHPIDPRAIDLRGYFMPKNFQSPERCPHPIVYTQVFEDRIGFQPNLSVLDLLCCTGPQARLLLQNSDFSPGAKI</sequence>
<dbReference type="Pfam" id="PF08889">
    <property type="entry name" value="WbqC"/>
    <property type="match status" value="1"/>
</dbReference>
<dbReference type="InterPro" id="IPR014985">
    <property type="entry name" value="WbqC"/>
</dbReference>
<proteinExistence type="predicted"/>